<accession>A0AAQ3MBW0</accession>
<feature type="region of interest" description="Disordered" evidence="4">
    <location>
        <begin position="365"/>
        <end position="386"/>
    </location>
</feature>
<keyword evidence="2" id="KW-0012">Acyltransferase</keyword>
<feature type="signal peptide" evidence="3">
    <location>
        <begin position="1"/>
        <end position="18"/>
    </location>
</feature>
<name>A0AAQ3MBW0_9PEZI</name>
<keyword evidence="3" id="KW-0732">Signal</keyword>
<evidence type="ECO:0000256" key="2">
    <source>
        <dbReference type="ARBA" id="ARBA00023315"/>
    </source>
</evidence>
<feature type="domain" description="Peptidase M28" evidence="5">
    <location>
        <begin position="117"/>
        <end position="347"/>
    </location>
</feature>
<keyword evidence="1" id="KW-0808">Transferase</keyword>
<gene>
    <name evidence="6" type="ORF">R9X50_00494200</name>
</gene>
<feature type="chain" id="PRO_5042664498" description="Peptide hydrolase" evidence="3">
    <location>
        <begin position="19"/>
        <end position="386"/>
    </location>
</feature>
<keyword evidence="3" id="KW-0645">Protease</keyword>
<evidence type="ECO:0000256" key="4">
    <source>
        <dbReference type="SAM" id="MobiDB-lite"/>
    </source>
</evidence>
<evidence type="ECO:0000256" key="1">
    <source>
        <dbReference type="ARBA" id="ARBA00022679"/>
    </source>
</evidence>
<organism evidence="6 7">
    <name type="scientific">Acrodontium crateriforme</name>
    <dbReference type="NCBI Taxonomy" id="150365"/>
    <lineage>
        <taxon>Eukaryota</taxon>
        <taxon>Fungi</taxon>
        <taxon>Dikarya</taxon>
        <taxon>Ascomycota</taxon>
        <taxon>Pezizomycotina</taxon>
        <taxon>Dothideomycetes</taxon>
        <taxon>Dothideomycetidae</taxon>
        <taxon>Mycosphaerellales</taxon>
        <taxon>Teratosphaeriaceae</taxon>
        <taxon>Acrodontium</taxon>
    </lineage>
</organism>
<evidence type="ECO:0000256" key="3">
    <source>
        <dbReference type="RuleBase" id="RU361240"/>
    </source>
</evidence>
<dbReference type="GO" id="GO:0016603">
    <property type="term" value="F:glutaminyl-peptide cyclotransferase activity"/>
    <property type="evidence" value="ECO:0007669"/>
    <property type="project" value="InterPro"/>
</dbReference>
<dbReference type="PANTHER" id="PTHR12283">
    <property type="entry name" value="GLUTAMINYL-PEPTIDE CYCLOTRANSFERASE"/>
    <property type="match status" value="1"/>
</dbReference>
<dbReference type="SUPFAM" id="SSF53187">
    <property type="entry name" value="Zn-dependent exopeptidases"/>
    <property type="match status" value="1"/>
</dbReference>
<dbReference type="InterPro" id="IPR007484">
    <property type="entry name" value="Peptidase_M28"/>
</dbReference>
<comment type="similarity">
    <text evidence="3">Belongs to the peptidase M28 family.</text>
</comment>
<reference evidence="6 7" key="1">
    <citation type="submission" date="2023-11" db="EMBL/GenBank/DDBJ databases">
        <title>An acidophilic fungus is an integral part of prey digestion in a carnivorous sundew plant.</title>
        <authorList>
            <person name="Tsai I.J."/>
        </authorList>
    </citation>
    <scope>NUCLEOTIDE SEQUENCE [LARGE SCALE GENOMIC DNA]</scope>
    <source>
        <strain evidence="6">169a</strain>
    </source>
</reference>
<dbReference type="InterPro" id="IPR040234">
    <property type="entry name" value="QC/QCL"/>
</dbReference>
<dbReference type="InterPro" id="IPR037457">
    <property type="entry name" value="M28_QC"/>
</dbReference>
<dbReference type="Proteomes" id="UP001303373">
    <property type="component" value="Chromosome 7"/>
</dbReference>
<dbReference type="GO" id="GO:0006508">
    <property type="term" value="P:proteolysis"/>
    <property type="evidence" value="ECO:0007669"/>
    <property type="project" value="UniProtKB-KW"/>
</dbReference>
<dbReference type="GO" id="GO:0008233">
    <property type="term" value="F:peptidase activity"/>
    <property type="evidence" value="ECO:0007669"/>
    <property type="project" value="UniProtKB-KW"/>
</dbReference>
<dbReference type="Pfam" id="PF04389">
    <property type="entry name" value="Peptidase_M28"/>
    <property type="match status" value="1"/>
</dbReference>
<evidence type="ECO:0000259" key="5">
    <source>
        <dbReference type="Pfam" id="PF04389"/>
    </source>
</evidence>
<dbReference type="GO" id="GO:0008270">
    <property type="term" value="F:zinc ion binding"/>
    <property type="evidence" value="ECO:0007669"/>
    <property type="project" value="TreeGrafter"/>
</dbReference>
<dbReference type="AlphaFoldDB" id="A0AAQ3MBW0"/>
<keyword evidence="3" id="KW-0378">Hydrolase</keyword>
<protein>
    <recommendedName>
        <fullName evidence="3">Peptide hydrolase</fullName>
        <ecNumber evidence="3">3.4.-.-</ecNumber>
    </recommendedName>
</protein>
<keyword evidence="3" id="KW-0862">Zinc</keyword>
<dbReference type="PANTHER" id="PTHR12283:SF6">
    <property type="entry name" value="GLUTAMINYL-PEPTIDE CYCLOTRANSFERASE-RELATED"/>
    <property type="match status" value="1"/>
</dbReference>
<keyword evidence="3" id="KW-0479">Metal-binding</keyword>
<sequence>MKLSSILLLPALLRSGLAYTELSDDTLRTLPRPGPDFDIKNGALLAPILRTRVPGTPGSEAVLDHFIDFFTAELPRWRITFQNSSQVTPVSNGKAVPFKNLIATRDPPWAKNEGDVGRLALVAHYDSKLTPEGFIGATDSAAPCAMLMHAARSIDAALTSKWDAIAAEGVESIDGLDEDAHKGVQILLLDGEEAFHFWTHDDSLYGARSLAEEWEGTMNAAMSTYKTPLHSIDLFVLLDLLGAKQPRIPSYFKTTHWAYKRMASAEHRLRKASLLKSDGKSFFPEAQKGEKDQWLGGYVEDDHVPFMARGVEVLHVIPNPFPSVWHKIEDDGEHLDIPTCEDWAVITTAFAAEWLDLEGHFETKQTKRSIHEDNETWAGEKTELFD</sequence>
<dbReference type="EMBL" id="CP138586">
    <property type="protein sequence ID" value="WPH02087.1"/>
    <property type="molecule type" value="Genomic_DNA"/>
</dbReference>
<dbReference type="EC" id="3.4.-.-" evidence="3"/>
<dbReference type="Gene3D" id="3.40.630.10">
    <property type="entry name" value="Zn peptidases"/>
    <property type="match status" value="1"/>
</dbReference>
<proteinExistence type="inferred from homology"/>
<evidence type="ECO:0000313" key="6">
    <source>
        <dbReference type="EMBL" id="WPH02087.1"/>
    </source>
</evidence>
<keyword evidence="7" id="KW-1185">Reference proteome</keyword>
<evidence type="ECO:0000313" key="7">
    <source>
        <dbReference type="Proteomes" id="UP001303373"/>
    </source>
</evidence>
<dbReference type="CDD" id="cd03880">
    <property type="entry name" value="M28_QC_like"/>
    <property type="match status" value="1"/>
</dbReference>